<dbReference type="EMBL" id="CAOQHR010000001">
    <property type="protein sequence ID" value="CAI6264008.1"/>
    <property type="molecule type" value="Genomic_DNA"/>
</dbReference>
<evidence type="ECO:0000313" key="2">
    <source>
        <dbReference type="Proteomes" id="UP001152607"/>
    </source>
</evidence>
<sequence>MILCLSYPDRPLFEAVPDRRERAGSDQGRILCRVISNTRDLMFLIDFLCSWLLRKK</sequence>
<dbReference type="Proteomes" id="UP001152607">
    <property type="component" value="Unassembled WGS sequence"/>
</dbReference>
<name>A0A9W4XH77_9PLEO</name>
<reference evidence="1" key="1">
    <citation type="submission" date="2023-01" db="EMBL/GenBank/DDBJ databases">
        <authorList>
            <person name="Van Ghelder C."/>
            <person name="Rancurel C."/>
        </authorList>
    </citation>
    <scope>NUCLEOTIDE SEQUENCE</scope>
    <source>
        <strain evidence="1">CNCM I-4278</strain>
    </source>
</reference>
<proteinExistence type="predicted"/>
<accession>A0A9W4XH77</accession>
<protein>
    <submittedName>
        <fullName evidence="1">Uncharacterized protein</fullName>
    </submittedName>
</protein>
<keyword evidence="2" id="KW-1185">Reference proteome</keyword>
<gene>
    <name evidence="1" type="ORF">PDIGIT_LOCUS1463</name>
</gene>
<dbReference type="AlphaFoldDB" id="A0A9W4XH77"/>
<evidence type="ECO:0000313" key="1">
    <source>
        <dbReference type="EMBL" id="CAI6264008.1"/>
    </source>
</evidence>
<organism evidence="1 2">
    <name type="scientific">Periconia digitata</name>
    <dbReference type="NCBI Taxonomy" id="1303443"/>
    <lineage>
        <taxon>Eukaryota</taxon>
        <taxon>Fungi</taxon>
        <taxon>Dikarya</taxon>
        <taxon>Ascomycota</taxon>
        <taxon>Pezizomycotina</taxon>
        <taxon>Dothideomycetes</taxon>
        <taxon>Pleosporomycetidae</taxon>
        <taxon>Pleosporales</taxon>
        <taxon>Massarineae</taxon>
        <taxon>Periconiaceae</taxon>
        <taxon>Periconia</taxon>
    </lineage>
</organism>
<comment type="caution">
    <text evidence="1">The sequence shown here is derived from an EMBL/GenBank/DDBJ whole genome shotgun (WGS) entry which is preliminary data.</text>
</comment>